<keyword evidence="4" id="KW-0378">Hydrolase</keyword>
<accession>A0A1L8DKS3</accession>
<dbReference type="InterPro" id="IPR002678">
    <property type="entry name" value="DUF34/NIF3"/>
</dbReference>
<dbReference type="NCBIfam" id="TIGR00486">
    <property type="entry name" value="YbgI_SA1388"/>
    <property type="match status" value="1"/>
</dbReference>
<reference evidence="4" key="1">
    <citation type="submission" date="2016-12" db="EMBL/GenBank/DDBJ databases">
        <title>An insight into the sialome and mialome of the sand fly, Nyssomyia neivai.</title>
        <authorList>
            <person name="Sebastian V."/>
            <person name="Goulart T.M."/>
            <person name="Oliveira W."/>
            <person name="Calvo E."/>
            <person name="Oliveira L.F."/>
            <person name="Pinto M.C."/>
            <person name="Rosselino A.M."/>
            <person name="Ribeiro J.M."/>
        </authorList>
    </citation>
    <scope>NUCLEOTIDE SEQUENCE</scope>
</reference>
<name>A0A1L8DKS3_9DIPT</name>
<dbReference type="SUPFAM" id="SSF102705">
    <property type="entry name" value="NIF3 (NGG1p interacting factor 3)-like"/>
    <property type="match status" value="1"/>
</dbReference>
<feature type="binding site" evidence="3">
    <location>
        <position position="139"/>
    </location>
    <ligand>
        <name>a divalent metal cation</name>
        <dbReference type="ChEBI" id="CHEBI:60240"/>
        <label>1</label>
    </ligand>
</feature>
<evidence type="ECO:0000313" key="4">
    <source>
        <dbReference type="EMBL" id="JAV07011.1"/>
    </source>
</evidence>
<sequence>MWKLFKSHQKWIISENFDKISQVLQQTRRMVTKGHPSLAAVLKNLREFAPEHLAESWDNVGLLIEPSTAKPISGIILTNDLTEDVLRDAVNAHAGLIISYHPPIFEGLKRITQDKWKGRIVASCLENGIAVYSPHTAWDSVRGGVNDWLGSFLSKEFDAGQPIIPNAKHPDCGAGRLYESLKDGMTLEEIINGLKSHTKIPNLPVALVHPLTQRIKSVALCAGSGASVLKDQKVEVFITGEMAHHAILDANHCGTSVILTHHSNSERGFLTEMQGMLQKDFPEVSIICSTADKDPLTIG</sequence>
<dbReference type="Gene3D" id="3.40.1390.30">
    <property type="entry name" value="NIF3 (NGG1p interacting factor 3)-like"/>
    <property type="match status" value="1"/>
</dbReference>
<dbReference type="FunFam" id="3.40.1390.30:FF:000001">
    <property type="entry name" value="GTP cyclohydrolase 1 type 2"/>
    <property type="match status" value="1"/>
</dbReference>
<feature type="binding site" evidence="3">
    <location>
        <position position="266"/>
    </location>
    <ligand>
        <name>a divalent metal cation</name>
        <dbReference type="ChEBI" id="CHEBI:60240"/>
        <label>1</label>
    </ligand>
</feature>
<protein>
    <recommendedName>
        <fullName evidence="2">NIF3-like protein 1</fullName>
    </recommendedName>
</protein>
<dbReference type="GO" id="GO:0005739">
    <property type="term" value="C:mitochondrion"/>
    <property type="evidence" value="ECO:0007669"/>
    <property type="project" value="TreeGrafter"/>
</dbReference>
<dbReference type="PANTHER" id="PTHR13799">
    <property type="entry name" value="NGG1 INTERACTING FACTOR 3"/>
    <property type="match status" value="1"/>
</dbReference>
<dbReference type="GO" id="GO:0046872">
    <property type="term" value="F:metal ion binding"/>
    <property type="evidence" value="ECO:0007669"/>
    <property type="project" value="UniProtKB-KW"/>
</dbReference>
<dbReference type="InterPro" id="IPR036069">
    <property type="entry name" value="DUF34/NIF3_sf"/>
</dbReference>
<dbReference type="Pfam" id="PF01784">
    <property type="entry name" value="DUF34_NIF3"/>
    <property type="match status" value="1"/>
</dbReference>
<evidence type="ECO:0000256" key="1">
    <source>
        <dbReference type="ARBA" id="ARBA00006964"/>
    </source>
</evidence>
<evidence type="ECO:0000256" key="3">
    <source>
        <dbReference type="PIRSR" id="PIRSR602678-1"/>
    </source>
</evidence>
<feature type="binding site" evidence="3">
    <location>
        <position position="262"/>
    </location>
    <ligand>
        <name>a divalent metal cation</name>
        <dbReference type="ChEBI" id="CHEBI:60240"/>
        <label>1</label>
    </ligand>
</feature>
<proteinExistence type="inferred from homology"/>
<comment type="similarity">
    <text evidence="1">Belongs to the GTP cyclohydrolase I type 2/NIF3 family.</text>
</comment>
<dbReference type="PANTHER" id="PTHR13799:SF13">
    <property type="entry name" value="NIF3-LIKE PROTEIN 1"/>
    <property type="match status" value="1"/>
</dbReference>
<dbReference type="AlphaFoldDB" id="A0A1L8DKS3"/>
<keyword evidence="3" id="KW-0479">Metal-binding</keyword>
<evidence type="ECO:0000256" key="2">
    <source>
        <dbReference type="ARBA" id="ARBA00019069"/>
    </source>
</evidence>
<organism evidence="4">
    <name type="scientific">Nyssomyia neivai</name>
    <dbReference type="NCBI Taxonomy" id="330878"/>
    <lineage>
        <taxon>Eukaryota</taxon>
        <taxon>Metazoa</taxon>
        <taxon>Ecdysozoa</taxon>
        <taxon>Arthropoda</taxon>
        <taxon>Hexapoda</taxon>
        <taxon>Insecta</taxon>
        <taxon>Pterygota</taxon>
        <taxon>Neoptera</taxon>
        <taxon>Endopterygota</taxon>
        <taxon>Diptera</taxon>
        <taxon>Nematocera</taxon>
        <taxon>Psychodoidea</taxon>
        <taxon>Psychodidae</taxon>
        <taxon>Nyssomyia</taxon>
    </lineage>
</organism>
<dbReference type="EMBL" id="GFDF01007073">
    <property type="protein sequence ID" value="JAV07011.1"/>
    <property type="molecule type" value="Transcribed_RNA"/>
</dbReference>
<feature type="binding site" evidence="3">
    <location>
        <position position="101"/>
    </location>
    <ligand>
        <name>a divalent metal cation</name>
        <dbReference type="ChEBI" id="CHEBI:60240"/>
        <label>1</label>
    </ligand>
</feature>
<dbReference type="GO" id="GO:0016787">
    <property type="term" value="F:hydrolase activity"/>
    <property type="evidence" value="ECO:0007669"/>
    <property type="project" value="UniProtKB-KW"/>
</dbReference>